<comment type="caution">
    <text evidence="3">The sequence shown here is derived from an EMBL/GenBank/DDBJ whole genome shotgun (WGS) entry which is preliminary data.</text>
</comment>
<evidence type="ECO:0000256" key="1">
    <source>
        <dbReference type="SAM" id="MobiDB-lite"/>
    </source>
</evidence>
<feature type="transmembrane region" description="Helical" evidence="2">
    <location>
        <begin position="92"/>
        <end position="113"/>
    </location>
</feature>
<proteinExistence type="predicted"/>
<organism evidence="3 4">
    <name type="scientific">Myodes glareolus</name>
    <name type="common">Bank vole</name>
    <name type="synonym">Clethrionomys glareolus</name>
    <dbReference type="NCBI Taxonomy" id="447135"/>
    <lineage>
        <taxon>Eukaryota</taxon>
        <taxon>Metazoa</taxon>
        <taxon>Chordata</taxon>
        <taxon>Craniata</taxon>
        <taxon>Vertebrata</taxon>
        <taxon>Euteleostomi</taxon>
        <taxon>Mammalia</taxon>
        <taxon>Eutheria</taxon>
        <taxon>Euarchontoglires</taxon>
        <taxon>Glires</taxon>
        <taxon>Rodentia</taxon>
        <taxon>Myomorpha</taxon>
        <taxon>Muroidea</taxon>
        <taxon>Cricetidae</taxon>
        <taxon>Arvicolinae</taxon>
        <taxon>Myodes</taxon>
    </lineage>
</organism>
<evidence type="ECO:0000256" key="2">
    <source>
        <dbReference type="SAM" id="Phobius"/>
    </source>
</evidence>
<evidence type="ECO:0000313" key="4">
    <source>
        <dbReference type="Proteomes" id="UP001488838"/>
    </source>
</evidence>
<name>A0AAW0HAX8_MYOGA</name>
<keyword evidence="2" id="KW-0812">Transmembrane</keyword>
<feature type="region of interest" description="Disordered" evidence="1">
    <location>
        <begin position="1"/>
        <end position="52"/>
    </location>
</feature>
<accession>A0AAW0HAX8</accession>
<gene>
    <name evidence="3" type="ORF">U0070_022620</name>
</gene>
<keyword evidence="2" id="KW-0472">Membrane</keyword>
<feature type="non-terminal residue" evidence="3">
    <location>
        <position position="144"/>
    </location>
</feature>
<dbReference type="EMBL" id="JBBHLL010000609">
    <property type="protein sequence ID" value="KAK7799496.1"/>
    <property type="molecule type" value="Genomic_DNA"/>
</dbReference>
<dbReference type="AlphaFoldDB" id="A0AAW0HAX8"/>
<sequence length="144" mass="14426">MGMKACTGSGESLGADSPPPAHSDAAHRGHSTSSAPSKLESGPGTRVVNTLGPGPGLSLVHIPLWRPRASQAGPCAPSRPLQPLQPWRPAPVVALVLAAFVLGAALAAGLGLVCAHSAPPAPAILLELRPAAPSSRGPRRQVST</sequence>
<protein>
    <submittedName>
        <fullName evidence="3">Uncharacterized protein</fullName>
    </submittedName>
</protein>
<dbReference type="Proteomes" id="UP001488838">
    <property type="component" value="Unassembled WGS sequence"/>
</dbReference>
<evidence type="ECO:0000313" key="3">
    <source>
        <dbReference type="EMBL" id="KAK7799496.1"/>
    </source>
</evidence>
<reference evidence="3 4" key="1">
    <citation type="journal article" date="2023" name="bioRxiv">
        <title>Conserved and derived expression patterns and positive selection on dental genes reveal complex evolutionary context of ever-growing rodent molars.</title>
        <authorList>
            <person name="Calamari Z.T."/>
            <person name="Song A."/>
            <person name="Cohen E."/>
            <person name="Akter M."/>
            <person name="Roy R.D."/>
            <person name="Hallikas O."/>
            <person name="Christensen M.M."/>
            <person name="Li P."/>
            <person name="Marangoni P."/>
            <person name="Jernvall J."/>
            <person name="Klein O.D."/>
        </authorList>
    </citation>
    <scope>NUCLEOTIDE SEQUENCE [LARGE SCALE GENOMIC DNA]</scope>
    <source>
        <strain evidence="3">V071</strain>
    </source>
</reference>
<keyword evidence="4" id="KW-1185">Reference proteome</keyword>
<keyword evidence="2" id="KW-1133">Transmembrane helix</keyword>